<evidence type="ECO:0000313" key="3">
    <source>
        <dbReference type="Proteomes" id="UP000887159"/>
    </source>
</evidence>
<organism evidence="2 3">
    <name type="scientific">Trichonephila clavipes</name>
    <name type="common">Golden silk orbweaver</name>
    <name type="synonym">Nephila clavipes</name>
    <dbReference type="NCBI Taxonomy" id="2585209"/>
    <lineage>
        <taxon>Eukaryota</taxon>
        <taxon>Metazoa</taxon>
        <taxon>Ecdysozoa</taxon>
        <taxon>Arthropoda</taxon>
        <taxon>Chelicerata</taxon>
        <taxon>Arachnida</taxon>
        <taxon>Araneae</taxon>
        <taxon>Araneomorphae</taxon>
        <taxon>Entelegynae</taxon>
        <taxon>Araneoidea</taxon>
        <taxon>Nephilidae</taxon>
        <taxon>Trichonephila</taxon>
    </lineage>
</organism>
<dbReference type="Proteomes" id="UP000887159">
    <property type="component" value="Unassembled WGS sequence"/>
</dbReference>
<gene>
    <name evidence="2" type="ORF">TNCV_2878291</name>
</gene>
<name>A0A8X6W1D7_TRICX</name>
<keyword evidence="3" id="KW-1185">Reference proteome</keyword>
<proteinExistence type="predicted"/>
<dbReference type="AlphaFoldDB" id="A0A8X6W1D7"/>
<dbReference type="EMBL" id="BMAU01021376">
    <property type="protein sequence ID" value="GFY26498.1"/>
    <property type="molecule type" value="Genomic_DNA"/>
</dbReference>
<feature type="compositionally biased region" description="Basic and acidic residues" evidence="1">
    <location>
        <begin position="19"/>
        <end position="52"/>
    </location>
</feature>
<comment type="caution">
    <text evidence="2">The sequence shown here is derived from an EMBL/GenBank/DDBJ whole genome shotgun (WGS) entry which is preliminary data.</text>
</comment>
<evidence type="ECO:0000256" key="1">
    <source>
        <dbReference type="SAM" id="MobiDB-lite"/>
    </source>
</evidence>
<accession>A0A8X6W1D7</accession>
<sequence length="86" mass="10117">MEHLQSLLEEVEILEKEIDQAREEPVERMDSKEDNKSKFEKNDEHEKFESKKGVLQSVGHDKEAEFLHFVLLHLICIPTQINAFPD</sequence>
<reference evidence="2" key="1">
    <citation type="submission" date="2020-08" db="EMBL/GenBank/DDBJ databases">
        <title>Multicomponent nature underlies the extraordinary mechanical properties of spider dragline silk.</title>
        <authorList>
            <person name="Kono N."/>
            <person name="Nakamura H."/>
            <person name="Mori M."/>
            <person name="Yoshida Y."/>
            <person name="Ohtoshi R."/>
            <person name="Malay A.D."/>
            <person name="Moran D.A.P."/>
            <person name="Tomita M."/>
            <person name="Numata K."/>
            <person name="Arakawa K."/>
        </authorList>
    </citation>
    <scope>NUCLEOTIDE SEQUENCE</scope>
</reference>
<protein>
    <submittedName>
        <fullName evidence="2">Uncharacterized protein</fullName>
    </submittedName>
</protein>
<feature type="region of interest" description="Disordered" evidence="1">
    <location>
        <begin position="19"/>
        <end position="53"/>
    </location>
</feature>
<evidence type="ECO:0000313" key="2">
    <source>
        <dbReference type="EMBL" id="GFY26498.1"/>
    </source>
</evidence>